<keyword evidence="1" id="KW-1133">Transmembrane helix</keyword>
<keyword evidence="1" id="KW-0472">Membrane</keyword>
<dbReference type="EMBL" id="SGXA01000001">
    <property type="protein sequence ID" value="RZS75762.1"/>
    <property type="molecule type" value="Genomic_DNA"/>
</dbReference>
<sequence>MIAIIRKEAVFRLFLFVTGLTFVFHFSSILPLMPYTIKNNRALRQILWLDFILGGSTALVGILFSEPLTGFLGFSQQFILTVSIITGLYALLALRLALQTVISVRMLRLLILANWIWALISIGLLFFYFKPATIPGKIFLILQVLVVGGLAWFENKQLKHPVS</sequence>
<feature type="transmembrane region" description="Helical" evidence="1">
    <location>
        <begin position="109"/>
        <end position="128"/>
    </location>
</feature>
<proteinExistence type="predicted"/>
<comment type="caution">
    <text evidence="2">The sequence shown here is derived from an EMBL/GenBank/DDBJ whole genome shotgun (WGS) entry which is preliminary data.</text>
</comment>
<gene>
    <name evidence="2" type="ORF">EV199_1635</name>
</gene>
<feature type="transmembrane region" description="Helical" evidence="1">
    <location>
        <begin position="13"/>
        <end position="34"/>
    </location>
</feature>
<dbReference type="Proteomes" id="UP000293874">
    <property type="component" value="Unassembled WGS sequence"/>
</dbReference>
<protein>
    <submittedName>
        <fullName evidence="2">Uncharacterized protein</fullName>
    </submittedName>
</protein>
<organism evidence="2 3">
    <name type="scientific">Pseudobacter ginsenosidimutans</name>
    <dbReference type="NCBI Taxonomy" id="661488"/>
    <lineage>
        <taxon>Bacteria</taxon>
        <taxon>Pseudomonadati</taxon>
        <taxon>Bacteroidota</taxon>
        <taxon>Chitinophagia</taxon>
        <taxon>Chitinophagales</taxon>
        <taxon>Chitinophagaceae</taxon>
        <taxon>Pseudobacter</taxon>
    </lineage>
</organism>
<name>A0A4Q7N443_9BACT</name>
<feature type="transmembrane region" description="Helical" evidence="1">
    <location>
        <begin position="46"/>
        <end position="65"/>
    </location>
</feature>
<evidence type="ECO:0000256" key="1">
    <source>
        <dbReference type="SAM" id="Phobius"/>
    </source>
</evidence>
<keyword evidence="1" id="KW-0812">Transmembrane</keyword>
<evidence type="ECO:0000313" key="3">
    <source>
        <dbReference type="Proteomes" id="UP000293874"/>
    </source>
</evidence>
<reference evidence="2 3" key="1">
    <citation type="submission" date="2019-02" db="EMBL/GenBank/DDBJ databases">
        <title>Genomic Encyclopedia of Type Strains, Phase IV (KMG-IV): sequencing the most valuable type-strain genomes for metagenomic binning, comparative biology and taxonomic classification.</title>
        <authorList>
            <person name="Goeker M."/>
        </authorList>
    </citation>
    <scope>NUCLEOTIDE SEQUENCE [LARGE SCALE GENOMIC DNA]</scope>
    <source>
        <strain evidence="2 3">DSM 18116</strain>
    </source>
</reference>
<accession>A0A4Q7N443</accession>
<keyword evidence="3" id="KW-1185">Reference proteome</keyword>
<evidence type="ECO:0000313" key="2">
    <source>
        <dbReference type="EMBL" id="RZS75762.1"/>
    </source>
</evidence>
<dbReference type="AlphaFoldDB" id="A0A4Q7N443"/>
<feature type="transmembrane region" description="Helical" evidence="1">
    <location>
        <begin position="77"/>
        <end position="97"/>
    </location>
</feature>
<feature type="transmembrane region" description="Helical" evidence="1">
    <location>
        <begin position="134"/>
        <end position="153"/>
    </location>
</feature>